<feature type="compositionally biased region" description="Polar residues" evidence="1">
    <location>
        <begin position="1"/>
        <end position="11"/>
    </location>
</feature>
<dbReference type="HOGENOM" id="CLU_539874_0_0_1"/>
<keyword evidence="3" id="KW-1185">Reference proteome</keyword>
<evidence type="ECO:0000313" key="3">
    <source>
        <dbReference type="Proteomes" id="UP000054097"/>
    </source>
</evidence>
<gene>
    <name evidence="2" type="ORF">M408DRAFT_24780</name>
</gene>
<reference evidence="3" key="2">
    <citation type="submission" date="2015-01" db="EMBL/GenBank/DDBJ databases">
        <title>Evolutionary Origins and Diversification of the Mycorrhizal Mutualists.</title>
        <authorList>
            <consortium name="DOE Joint Genome Institute"/>
            <consortium name="Mycorrhizal Genomics Consortium"/>
            <person name="Kohler A."/>
            <person name="Kuo A."/>
            <person name="Nagy L.G."/>
            <person name="Floudas D."/>
            <person name="Copeland A."/>
            <person name="Barry K.W."/>
            <person name="Cichocki N."/>
            <person name="Veneault-Fourrey C."/>
            <person name="LaButti K."/>
            <person name="Lindquist E.A."/>
            <person name="Lipzen A."/>
            <person name="Lundell T."/>
            <person name="Morin E."/>
            <person name="Murat C."/>
            <person name="Riley R."/>
            <person name="Ohm R."/>
            <person name="Sun H."/>
            <person name="Tunlid A."/>
            <person name="Henrissat B."/>
            <person name="Grigoriev I.V."/>
            <person name="Hibbett D.S."/>
            <person name="Martin F."/>
        </authorList>
    </citation>
    <scope>NUCLEOTIDE SEQUENCE [LARGE SCALE GENOMIC DNA]</scope>
    <source>
        <strain evidence="3">MAFF 305830</strain>
    </source>
</reference>
<name>A0A0C2WL35_SERVB</name>
<reference evidence="2 3" key="1">
    <citation type="submission" date="2014-04" db="EMBL/GenBank/DDBJ databases">
        <authorList>
            <consortium name="DOE Joint Genome Institute"/>
            <person name="Kuo A."/>
            <person name="Zuccaro A."/>
            <person name="Kohler A."/>
            <person name="Nagy L.G."/>
            <person name="Floudas D."/>
            <person name="Copeland A."/>
            <person name="Barry K.W."/>
            <person name="Cichocki N."/>
            <person name="Veneault-Fourrey C."/>
            <person name="LaButti K."/>
            <person name="Lindquist E.A."/>
            <person name="Lipzen A."/>
            <person name="Lundell T."/>
            <person name="Morin E."/>
            <person name="Murat C."/>
            <person name="Sun H."/>
            <person name="Tunlid A."/>
            <person name="Henrissat B."/>
            <person name="Grigoriev I.V."/>
            <person name="Hibbett D.S."/>
            <person name="Martin F."/>
            <person name="Nordberg H.P."/>
            <person name="Cantor M.N."/>
            <person name="Hua S.X."/>
        </authorList>
    </citation>
    <scope>NUCLEOTIDE SEQUENCE [LARGE SCALE GENOMIC DNA]</scope>
    <source>
        <strain evidence="2 3">MAFF 305830</strain>
    </source>
</reference>
<feature type="compositionally biased region" description="Polar residues" evidence="1">
    <location>
        <begin position="18"/>
        <end position="33"/>
    </location>
</feature>
<dbReference type="Proteomes" id="UP000054097">
    <property type="component" value="Unassembled WGS sequence"/>
</dbReference>
<accession>A0A0C2WL35</accession>
<feature type="compositionally biased region" description="Polar residues" evidence="1">
    <location>
        <begin position="338"/>
        <end position="348"/>
    </location>
</feature>
<dbReference type="AlphaFoldDB" id="A0A0C2WL35"/>
<sequence length="505" mass="54471">MNSQTIQSTSKRVFGPKNASSLPLAQQQRTINNLDKENVATGNPNQSPDSKKLPQKSIDINQAIFKYGNSLQPDQISVGPGHSGEASPEAGPSRPKSSKRKGSAEGYASTSNAKRARIAGSSLAYSGPPSTPIDTTDHITGAHQLPSEGFNMKQGIVDNDGTIKEPTRPAANEGNGYAKQHYIDRLIEDDRNHVPAAIAASATEADEGEVIQEQEVQPTANVEDTAAFDPSSCLEGGFTFGRSNTEGEEWAPPSYDFEPFLGSDFDPFTLSSGDFASSPVELGKSFNDWLTGPSNGEVHSGMALWDLGSEAFLALEESPDEPSTTTPEAKAEPVEVPSGTSKSAQKSGANKKPVITKNKAAGTSTSGLQARKRSTPSEYITTQQVDVAELLNRELPTIPYQFTAEDEEMFLAYVRLKDDKAAFRLLPDNQKVVVLDTPQEIAAYRAVHPPSHSLKNVEEKLLICRALVKVVRTNGTETIGQIEHTCDAVGSLDSLRRHWRRSHLA</sequence>
<feature type="region of interest" description="Disordered" evidence="1">
    <location>
        <begin position="71"/>
        <end position="115"/>
    </location>
</feature>
<organism evidence="2 3">
    <name type="scientific">Serendipita vermifera MAFF 305830</name>
    <dbReference type="NCBI Taxonomy" id="933852"/>
    <lineage>
        <taxon>Eukaryota</taxon>
        <taxon>Fungi</taxon>
        <taxon>Dikarya</taxon>
        <taxon>Basidiomycota</taxon>
        <taxon>Agaricomycotina</taxon>
        <taxon>Agaricomycetes</taxon>
        <taxon>Sebacinales</taxon>
        <taxon>Serendipitaceae</taxon>
        <taxon>Serendipita</taxon>
    </lineage>
</organism>
<protein>
    <submittedName>
        <fullName evidence="2">Uncharacterized protein</fullName>
    </submittedName>
</protein>
<proteinExistence type="predicted"/>
<feature type="region of interest" description="Disordered" evidence="1">
    <location>
        <begin position="1"/>
        <end position="58"/>
    </location>
</feature>
<evidence type="ECO:0000256" key="1">
    <source>
        <dbReference type="SAM" id="MobiDB-lite"/>
    </source>
</evidence>
<evidence type="ECO:0000313" key="2">
    <source>
        <dbReference type="EMBL" id="KIM27023.1"/>
    </source>
</evidence>
<feature type="region of interest" description="Disordered" evidence="1">
    <location>
        <begin position="317"/>
        <end position="379"/>
    </location>
</feature>
<dbReference type="EMBL" id="KN824301">
    <property type="protein sequence ID" value="KIM27023.1"/>
    <property type="molecule type" value="Genomic_DNA"/>
</dbReference>